<dbReference type="Proteomes" id="UP000887578">
    <property type="component" value="Unplaced"/>
</dbReference>
<reference evidence="2" key="1">
    <citation type="submission" date="2022-11" db="UniProtKB">
        <authorList>
            <consortium name="WormBaseParasite"/>
        </authorList>
    </citation>
    <scope>IDENTIFICATION</scope>
</reference>
<sequence length="323" mass="36654">MNGQTRGIMIIQADPISLDYKIFPSLGKEALQIRKLQNAGYIFDNAKNFVGGYVFASTKTVWAQFQFNNASNKVLNIKLNYNIQTSTVTIIYANVKSIKKLSNQYLADEQFYIIFDVSLSGDDYKISVNDEIILQLSKSQLGDVSRASYGGKWKYVDLSANYQISFPQSLAKNQSCSIQPNSKMSIIPIKNFTNADLEIPMISEGQNKSIELRSSLCPGSDMIKFNVALVKHFNGTYFYHSSVYFRKKSQWQHMFTKIFAKTSTCTFISITEFNGATSFSCGNDIINTISSGYKVSMFLRGYVANMFTVNNEYLYKEIKYLVY</sequence>
<protein>
    <submittedName>
        <fullName evidence="2">Uncharacterized protein</fullName>
    </submittedName>
</protein>
<dbReference type="AlphaFoldDB" id="A0A914Q2A5"/>
<evidence type="ECO:0000313" key="2">
    <source>
        <dbReference type="WBParaSite" id="PDA_v2.g21260.t1"/>
    </source>
</evidence>
<organism evidence="1 2">
    <name type="scientific">Panagrolaimus davidi</name>
    <dbReference type="NCBI Taxonomy" id="227884"/>
    <lineage>
        <taxon>Eukaryota</taxon>
        <taxon>Metazoa</taxon>
        <taxon>Ecdysozoa</taxon>
        <taxon>Nematoda</taxon>
        <taxon>Chromadorea</taxon>
        <taxon>Rhabditida</taxon>
        <taxon>Tylenchina</taxon>
        <taxon>Panagrolaimomorpha</taxon>
        <taxon>Panagrolaimoidea</taxon>
        <taxon>Panagrolaimidae</taxon>
        <taxon>Panagrolaimus</taxon>
    </lineage>
</organism>
<proteinExistence type="predicted"/>
<evidence type="ECO:0000313" key="1">
    <source>
        <dbReference type="Proteomes" id="UP000887578"/>
    </source>
</evidence>
<keyword evidence="1" id="KW-1185">Reference proteome</keyword>
<name>A0A914Q2A5_9BILA</name>
<accession>A0A914Q2A5</accession>
<dbReference type="WBParaSite" id="PDA_v2.g21260.t1">
    <property type="protein sequence ID" value="PDA_v2.g21260.t1"/>
    <property type="gene ID" value="PDA_v2.g21260"/>
</dbReference>